<dbReference type="InterPro" id="IPR045738">
    <property type="entry name" value="DUF6088"/>
</dbReference>
<evidence type="ECO:0000313" key="4">
    <source>
        <dbReference type="EMBL" id="RGQ46738.1"/>
    </source>
</evidence>
<dbReference type="EMBL" id="CYXX01000015">
    <property type="protein sequence ID" value="CUN13829.1"/>
    <property type="molecule type" value="Genomic_DNA"/>
</dbReference>
<dbReference type="Proteomes" id="UP000095453">
    <property type="component" value="Unassembled WGS sequence"/>
</dbReference>
<dbReference type="STRING" id="360807.ERS852392_02868"/>
<evidence type="ECO:0000313" key="5">
    <source>
        <dbReference type="EMBL" id="RGR66069.1"/>
    </source>
</evidence>
<evidence type="ECO:0000313" key="3">
    <source>
        <dbReference type="EMBL" id="CUO33994.1"/>
    </source>
</evidence>
<evidence type="ECO:0000313" key="11">
    <source>
        <dbReference type="Proteomes" id="UP000095395"/>
    </source>
</evidence>
<dbReference type="EMBL" id="QSIQ01000020">
    <property type="protein sequence ID" value="RHD01779.1"/>
    <property type="molecule type" value="Genomic_DNA"/>
</dbReference>
<dbReference type="GeneID" id="75160783"/>
<dbReference type="EMBL" id="QRUN01000027">
    <property type="protein sequence ID" value="RGR66069.1"/>
    <property type="molecule type" value="Genomic_DNA"/>
</dbReference>
<accession>A0A0M6WZA3</accession>
<evidence type="ECO:0000313" key="16">
    <source>
        <dbReference type="Proteomes" id="UP000283738"/>
    </source>
</evidence>
<evidence type="ECO:0000313" key="7">
    <source>
        <dbReference type="EMBL" id="RHD01779.1"/>
    </source>
</evidence>
<evidence type="ECO:0008006" key="19">
    <source>
        <dbReference type="Google" id="ProtNLM"/>
    </source>
</evidence>
<dbReference type="EMBL" id="CVRS01000099">
    <property type="protein sequence ID" value="CRL42153.1"/>
    <property type="molecule type" value="Genomic_DNA"/>
</dbReference>
<evidence type="ECO:0000313" key="13">
    <source>
        <dbReference type="Proteomes" id="UP000266391"/>
    </source>
</evidence>
<reference evidence="1" key="2">
    <citation type="submission" date="2015-05" db="EMBL/GenBank/DDBJ databases">
        <authorList>
            <person name="Wang D.B."/>
            <person name="Wang M."/>
        </authorList>
    </citation>
    <scope>NUCLEOTIDE SEQUENCE [LARGE SCALE GENOMIC DNA]</scope>
    <source>
        <strain evidence="1">L1-83</strain>
    </source>
</reference>
<dbReference type="EMBL" id="CYYR01000023">
    <property type="protein sequence ID" value="CUO33994.1"/>
    <property type="molecule type" value="Genomic_DNA"/>
</dbReference>
<dbReference type="Proteomes" id="UP000266391">
    <property type="component" value="Unassembled WGS sequence"/>
</dbReference>
<name>A0A0M6WZA3_9FIRM</name>
<keyword evidence="10" id="KW-1185">Reference proteome</keyword>
<evidence type="ECO:0000313" key="14">
    <source>
        <dbReference type="Proteomes" id="UP000283492"/>
    </source>
</evidence>
<evidence type="ECO:0000313" key="17">
    <source>
        <dbReference type="Proteomes" id="UP000285820"/>
    </source>
</evidence>
<evidence type="ECO:0000313" key="15">
    <source>
        <dbReference type="Proteomes" id="UP000283701"/>
    </source>
</evidence>
<evidence type="ECO:0000313" key="18">
    <source>
        <dbReference type="Proteomes" id="UP000286271"/>
    </source>
</evidence>
<dbReference type="RefSeq" id="WP_007886423.1">
    <property type="nucleotide sequence ID" value="NZ_CABJFX010000038.1"/>
</dbReference>
<reference evidence="10" key="1">
    <citation type="submission" date="2015-05" db="EMBL/GenBank/DDBJ databases">
        <authorList>
            <consortium name="Pathogen Informatics"/>
        </authorList>
    </citation>
    <scope>NUCLEOTIDE SEQUENCE [LARGE SCALE GENOMIC DNA]</scope>
    <source>
        <strain evidence="3 11">2789STDY5608835</strain>
        <strain evidence="2 12">2789STDY5608887</strain>
        <strain evidence="10">L1-83</strain>
    </source>
</reference>
<evidence type="ECO:0000313" key="6">
    <source>
        <dbReference type="EMBL" id="RHA83781.1"/>
    </source>
</evidence>
<evidence type="ECO:0000313" key="10">
    <source>
        <dbReference type="Proteomes" id="UP000049828"/>
    </source>
</evidence>
<dbReference type="OrthoDB" id="9802612at2"/>
<dbReference type="Proteomes" id="UP000285820">
    <property type="component" value="Unassembled WGS sequence"/>
</dbReference>
<sequence length="208" mass="23452">MLKTYLMENYGYNEPIFLNDLTIQGLSENAVRQAVKRLVANGFLERYDNGIYYIPKRDGLLGKSYLDPSLVIMRKYIQSKSEIYGYVTGESFANQLGLTTQMPAVIEVVTNREATNGRTITVGSERVRIKKAPIMVSDSNADLLQLLDSIGQAEKYTELSIHETIDILISYVRKKCFTKDQLSEVIPALTGATAKKLIEWGMIYEFAS</sequence>
<protein>
    <recommendedName>
        <fullName evidence="19">AbiEi antitoxin C-terminal domain-containing protein</fullName>
    </recommendedName>
</protein>
<dbReference type="EMBL" id="QRHP01000033">
    <property type="protein sequence ID" value="RHF81059.1"/>
    <property type="molecule type" value="Genomic_DNA"/>
</dbReference>
<gene>
    <name evidence="9" type="ORF">DW654_16610</name>
    <name evidence="8" type="ORF">DW707_09350</name>
    <name evidence="7" type="ORF">DW813_11995</name>
    <name evidence="6" type="ORF">DW914_16200</name>
    <name evidence="5" type="ORF">DWY29_13995</name>
    <name evidence="4" type="ORF">DWY96_12505</name>
    <name evidence="3" type="ORF">ERS852392_02868</name>
    <name evidence="2" type="ORF">ERS852444_02049</name>
    <name evidence="1" type="ORF">RIL183_30941</name>
</gene>
<proteinExistence type="predicted"/>
<dbReference type="EMBL" id="QSKW01000013">
    <property type="protein sequence ID" value="RHE97172.1"/>
    <property type="molecule type" value="Genomic_DNA"/>
</dbReference>
<dbReference type="Proteomes" id="UP000283701">
    <property type="component" value="Unassembled WGS sequence"/>
</dbReference>
<dbReference type="Pfam" id="PF19570">
    <property type="entry name" value="DUF6088"/>
    <property type="match status" value="1"/>
</dbReference>
<reference evidence="13 14" key="3">
    <citation type="submission" date="2018-08" db="EMBL/GenBank/DDBJ databases">
        <title>A genome reference for cultivated species of the human gut microbiota.</title>
        <authorList>
            <person name="Zou Y."/>
            <person name="Xue W."/>
            <person name="Luo G."/>
        </authorList>
    </citation>
    <scope>NUCLEOTIDE SEQUENCE [LARGE SCALE GENOMIC DNA]</scope>
    <source>
        <strain evidence="5 17">AF24-4</strain>
        <strain evidence="4 16">AF28-15</strain>
        <strain evidence="9 15">AM23-23AC</strain>
        <strain evidence="8 18">AM27-11</strain>
        <strain evidence="7 13">AM32-8LB</strain>
        <strain evidence="6 14">AM42-1AC</strain>
    </source>
</reference>
<evidence type="ECO:0000313" key="12">
    <source>
        <dbReference type="Proteomes" id="UP000095453"/>
    </source>
</evidence>
<dbReference type="Proteomes" id="UP000286271">
    <property type="component" value="Unassembled WGS sequence"/>
</dbReference>
<evidence type="ECO:0000313" key="8">
    <source>
        <dbReference type="EMBL" id="RHE97172.1"/>
    </source>
</evidence>
<evidence type="ECO:0000313" key="1">
    <source>
        <dbReference type="EMBL" id="CRL42153.1"/>
    </source>
</evidence>
<evidence type="ECO:0000313" key="9">
    <source>
        <dbReference type="EMBL" id="RHF81059.1"/>
    </source>
</evidence>
<evidence type="ECO:0000313" key="2">
    <source>
        <dbReference type="EMBL" id="CUN13829.1"/>
    </source>
</evidence>
<dbReference type="EMBL" id="QRTF01000031">
    <property type="protein sequence ID" value="RGQ46738.1"/>
    <property type="molecule type" value="Genomic_DNA"/>
</dbReference>
<dbReference type="Proteomes" id="UP000049828">
    <property type="component" value="Unassembled WGS sequence"/>
</dbReference>
<dbReference type="Proteomes" id="UP000283738">
    <property type="component" value="Unassembled WGS sequence"/>
</dbReference>
<dbReference type="EMBL" id="QSFX01000038">
    <property type="protein sequence ID" value="RHA83781.1"/>
    <property type="molecule type" value="Genomic_DNA"/>
</dbReference>
<organism evidence="1 10">
    <name type="scientific">Roseburia inulinivorans</name>
    <dbReference type="NCBI Taxonomy" id="360807"/>
    <lineage>
        <taxon>Bacteria</taxon>
        <taxon>Bacillati</taxon>
        <taxon>Bacillota</taxon>
        <taxon>Clostridia</taxon>
        <taxon>Lachnospirales</taxon>
        <taxon>Lachnospiraceae</taxon>
        <taxon>Roseburia</taxon>
    </lineage>
</organism>
<dbReference type="AlphaFoldDB" id="A0A0M6WZA3"/>
<dbReference type="Proteomes" id="UP000283492">
    <property type="component" value="Unassembled WGS sequence"/>
</dbReference>
<dbReference type="Proteomes" id="UP000095395">
    <property type="component" value="Unassembled WGS sequence"/>
</dbReference>